<dbReference type="InterPro" id="IPR024542">
    <property type="entry name" value="YkvP_N"/>
</dbReference>
<dbReference type="RefSeq" id="WP_084577839.1">
    <property type="nucleotide sequence ID" value="NZ_CP155572.1"/>
</dbReference>
<dbReference type="Pfam" id="PF12996">
    <property type="entry name" value="DUF3880"/>
    <property type="match status" value="1"/>
</dbReference>
<protein>
    <submittedName>
        <fullName evidence="3">Spore maturation protein CgeB</fullName>
    </submittedName>
</protein>
<dbReference type="AlphaFoldDB" id="A0A1W2EHA9"/>
<dbReference type="OrthoDB" id="7019976at2"/>
<sequence>MKILFIDVDPQYLLGLPPGFEKIGCEVKILTDIVEEELEQLLAEYHPDLVLTAGWTKIHTDSRLRILGEMVEKYHLTHAYWATEDPRWTEEWSLPYIKATKPEYIFTIDRESVSFYQQLGFKAYYLPWACNPEFHRPAEPMEKYKCDIALVATAGITWSSYRRNSAQILLKPLVERGYDVAIWGKRWENLDPDIVGFNVDSRHLRGKLSYLETNHVYNSAKIILGFQNVTTELTSRTYEVMGARGFLLAPATSAVLEKFKPEKHLVVARSEDETLRLVDYYLDQDEKRKKIALAGQREVYSSHNTYNDRAAQILKLTNLRRGKRCRKR</sequence>
<keyword evidence="4" id="KW-1185">Reference proteome</keyword>
<dbReference type="Pfam" id="PF13524">
    <property type="entry name" value="Glyco_trans_1_2"/>
    <property type="match status" value="1"/>
</dbReference>
<organism evidence="3 4">
    <name type="scientific">Sporomusa malonica</name>
    <dbReference type="NCBI Taxonomy" id="112901"/>
    <lineage>
        <taxon>Bacteria</taxon>
        <taxon>Bacillati</taxon>
        <taxon>Bacillota</taxon>
        <taxon>Negativicutes</taxon>
        <taxon>Selenomonadales</taxon>
        <taxon>Sporomusaceae</taxon>
        <taxon>Sporomusa</taxon>
    </lineage>
</organism>
<name>A0A1W2EHA9_9FIRM</name>
<dbReference type="EMBL" id="FWXI01000024">
    <property type="protein sequence ID" value="SMD08726.1"/>
    <property type="molecule type" value="Genomic_DNA"/>
</dbReference>
<accession>A0A1W2EHA9</accession>
<evidence type="ECO:0000313" key="4">
    <source>
        <dbReference type="Proteomes" id="UP000192738"/>
    </source>
</evidence>
<dbReference type="STRING" id="112901.SAMN04488500_1246"/>
<evidence type="ECO:0000313" key="3">
    <source>
        <dbReference type="EMBL" id="SMD08726.1"/>
    </source>
</evidence>
<dbReference type="InterPro" id="IPR055259">
    <property type="entry name" value="YkvP/CgeB_Glyco_trans-like"/>
</dbReference>
<proteinExistence type="predicted"/>
<feature type="domain" description="Spore protein YkvP N-terminal" evidence="1">
    <location>
        <begin position="3"/>
        <end position="108"/>
    </location>
</feature>
<gene>
    <name evidence="3" type="ORF">SAMN04488500_1246</name>
</gene>
<dbReference type="Proteomes" id="UP000192738">
    <property type="component" value="Unassembled WGS sequence"/>
</dbReference>
<feature type="domain" description="Spore protein YkvP/CgeB glycosyl transferase-like" evidence="2">
    <location>
        <begin position="167"/>
        <end position="314"/>
    </location>
</feature>
<evidence type="ECO:0000259" key="1">
    <source>
        <dbReference type="Pfam" id="PF12996"/>
    </source>
</evidence>
<evidence type="ECO:0000259" key="2">
    <source>
        <dbReference type="Pfam" id="PF13524"/>
    </source>
</evidence>
<reference evidence="3 4" key="1">
    <citation type="submission" date="2017-04" db="EMBL/GenBank/DDBJ databases">
        <authorList>
            <person name="Afonso C.L."/>
            <person name="Miller P.J."/>
            <person name="Scott M.A."/>
            <person name="Spackman E."/>
            <person name="Goraichik I."/>
            <person name="Dimitrov K.M."/>
            <person name="Suarez D.L."/>
            <person name="Swayne D.E."/>
        </authorList>
    </citation>
    <scope>NUCLEOTIDE SEQUENCE [LARGE SCALE GENOMIC DNA]</scope>
    <source>
        <strain evidence="3 4">DSM 5090</strain>
    </source>
</reference>